<dbReference type="InterPro" id="IPR001882">
    <property type="entry name" value="Biotin_BS"/>
</dbReference>
<dbReference type="Proteomes" id="UP000325785">
    <property type="component" value="Chromosome"/>
</dbReference>
<evidence type="ECO:0000256" key="8">
    <source>
        <dbReference type="ARBA" id="ARBA00023267"/>
    </source>
</evidence>
<dbReference type="PROSITE" id="PS50968">
    <property type="entry name" value="BIOTINYL_LIPOYL"/>
    <property type="match status" value="1"/>
</dbReference>
<comment type="function">
    <text evidence="1 9">This protein is a component of the acetyl coenzyme A carboxylase complex; first, biotin carboxylase catalyzes the carboxylation of the carrier protein and then the transcarboxylase transfers the carboxyl group to form malonyl-CoA.</text>
</comment>
<dbReference type="InterPro" id="IPR000089">
    <property type="entry name" value="Biotin_lipoyl"/>
</dbReference>
<dbReference type="GO" id="GO:0003989">
    <property type="term" value="F:acetyl-CoA carboxylase activity"/>
    <property type="evidence" value="ECO:0007669"/>
    <property type="project" value="InterPro"/>
</dbReference>
<dbReference type="UniPathway" id="UPA00094"/>
<protein>
    <recommendedName>
        <fullName evidence="3 9">Biotin carboxyl carrier protein of acetyl-CoA carboxylase</fullName>
    </recommendedName>
</protein>
<comment type="pathway">
    <text evidence="2 9">Lipid metabolism; fatty acid biosynthesis.</text>
</comment>
<sequence>MSELSYSDVVRILGLIDRAEDVDIELQTGALSLKVKRAGAGAAPKAAAPVKPVAAAPEPAAAPAAAVASGVADSAAKMAEFPDATPIRAPMSGMFYASPAPGKPAFVEVGQAVSAGDQLGIVEVMKLFTPLTSEMDGTVVAVFVENQQTVNKDDVLMLISAG</sequence>
<evidence type="ECO:0000256" key="5">
    <source>
        <dbReference type="ARBA" id="ARBA00022832"/>
    </source>
</evidence>
<keyword evidence="4 9" id="KW-0444">Lipid biosynthesis</keyword>
<dbReference type="GO" id="GO:0006633">
    <property type="term" value="P:fatty acid biosynthetic process"/>
    <property type="evidence" value="ECO:0007669"/>
    <property type="project" value="UniProtKB-UniPathway"/>
</dbReference>
<dbReference type="Proteomes" id="UP000051401">
    <property type="component" value="Unassembled WGS sequence"/>
</dbReference>
<dbReference type="InterPro" id="IPR050709">
    <property type="entry name" value="Biotin_Carboxyl_Carrier/Decarb"/>
</dbReference>
<evidence type="ECO:0000313" key="11">
    <source>
        <dbReference type="EMBL" id="KRS15729.1"/>
    </source>
</evidence>
<proteinExistence type="predicted"/>
<dbReference type="GO" id="GO:0009317">
    <property type="term" value="C:acetyl-CoA carboxylase complex"/>
    <property type="evidence" value="ECO:0007669"/>
    <property type="project" value="InterPro"/>
</dbReference>
<evidence type="ECO:0000256" key="9">
    <source>
        <dbReference type="RuleBase" id="RU364072"/>
    </source>
</evidence>
<dbReference type="AlphaFoldDB" id="A0A0T5P3I5"/>
<evidence type="ECO:0000313" key="12">
    <source>
        <dbReference type="EMBL" id="QEW25141.1"/>
    </source>
</evidence>
<evidence type="ECO:0000256" key="2">
    <source>
        <dbReference type="ARBA" id="ARBA00005194"/>
    </source>
</evidence>
<dbReference type="PANTHER" id="PTHR45266">
    <property type="entry name" value="OXALOACETATE DECARBOXYLASE ALPHA CHAIN"/>
    <property type="match status" value="1"/>
</dbReference>
<dbReference type="PATRIC" id="fig|540747.5.peg.2159"/>
<dbReference type="SUPFAM" id="SSF51230">
    <property type="entry name" value="Single hybrid motif"/>
    <property type="match status" value="1"/>
</dbReference>
<dbReference type="InterPro" id="IPR001249">
    <property type="entry name" value="AcCoA_biotinCC"/>
</dbReference>
<keyword evidence="13" id="KW-1185">Reference proteome</keyword>
<dbReference type="Gene3D" id="2.40.50.100">
    <property type="match status" value="1"/>
</dbReference>
<dbReference type="EMBL" id="CP031598">
    <property type="protein sequence ID" value="QEW25141.1"/>
    <property type="molecule type" value="Genomic_DNA"/>
</dbReference>
<dbReference type="InterPro" id="IPR011053">
    <property type="entry name" value="Single_hybrid_motif"/>
</dbReference>
<evidence type="ECO:0000256" key="3">
    <source>
        <dbReference type="ARBA" id="ARBA00017562"/>
    </source>
</evidence>
<dbReference type="PROSITE" id="PS00188">
    <property type="entry name" value="BIOTIN"/>
    <property type="match status" value="1"/>
</dbReference>
<dbReference type="PANTHER" id="PTHR45266:SF3">
    <property type="entry name" value="OXALOACETATE DECARBOXYLASE ALPHA CHAIN"/>
    <property type="match status" value="1"/>
</dbReference>
<feature type="domain" description="Lipoyl-binding" evidence="10">
    <location>
        <begin position="84"/>
        <end position="160"/>
    </location>
</feature>
<dbReference type="KEGG" id="rid:RIdsm_00926"/>
<dbReference type="RefSeq" id="WP_057819588.1">
    <property type="nucleotide sequence ID" value="NZ_CP031598.1"/>
</dbReference>
<evidence type="ECO:0000256" key="7">
    <source>
        <dbReference type="ARBA" id="ARBA00023160"/>
    </source>
</evidence>
<dbReference type="EMBL" id="LAXI01000019">
    <property type="protein sequence ID" value="KRS15729.1"/>
    <property type="molecule type" value="Genomic_DNA"/>
</dbReference>
<evidence type="ECO:0000256" key="6">
    <source>
        <dbReference type="ARBA" id="ARBA00023098"/>
    </source>
</evidence>
<reference evidence="12 14" key="2">
    <citation type="submission" date="2018-08" db="EMBL/GenBank/DDBJ databases">
        <title>Genetic Globetrotter - A new plasmid hitch-hiking vast phylogenetic and geographic distances.</title>
        <authorList>
            <person name="Vollmers J."/>
            <person name="Petersen J."/>
        </authorList>
    </citation>
    <scope>NUCLEOTIDE SEQUENCE [LARGE SCALE GENOMIC DNA]</scope>
    <source>
        <strain evidence="12 14">DSM 26383</strain>
    </source>
</reference>
<evidence type="ECO:0000259" key="10">
    <source>
        <dbReference type="PROSITE" id="PS50968"/>
    </source>
</evidence>
<keyword evidence="8 9" id="KW-0092">Biotin</keyword>
<evidence type="ECO:0000313" key="13">
    <source>
        <dbReference type="Proteomes" id="UP000051401"/>
    </source>
</evidence>
<keyword evidence="7 9" id="KW-0275">Fatty acid biosynthesis</keyword>
<evidence type="ECO:0000313" key="14">
    <source>
        <dbReference type="Proteomes" id="UP000325785"/>
    </source>
</evidence>
<evidence type="ECO:0000256" key="1">
    <source>
        <dbReference type="ARBA" id="ARBA00003761"/>
    </source>
</evidence>
<dbReference type="CDD" id="cd06850">
    <property type="entry name" value="biotinyl_domain"/>
    <property type="match status" value="1"/>
</dbReference>
<dbReference type="STRING" id="540747.SAMN04488031_10629"/>
<gene>
    <name evidence="12" type="primary">accB_2</name>
    <name evidence="12" type="ORF">RIdsm_00926</name>
    <name evidence="11" type="ORF">XM52_21930</name>
</gene>
<keyword evidence="6 9" id="KW-0443">Lipid metabolism</keyword>
<dbReference type="PRINTS" id="PR01071">
    <property type="entry name" value="ACOABIOTINCC"/>
</dbReference>
<organism evidence="11 13">
    <name type="scientific">Roseovarius indicus</name>
    <dbReference type="NCBI Taxonomy" id="540747"/>
    <lineage>
        <taxon>Bacteria</taxon>
        <taxon>Pseudomonadati</taxon>
        <taxon>Pseudomonadota</taxon>
        <taxon>Alphaproteobacteria</taxon>
        <taxon>Rhodobacterales</taxon>
        <taxon>Roseobacteraceae</taxon>
        <taxon>Roseovarius</taxon>
    </lineage>
</organism>
<keyword evidence="5 9" id="KW-0276">Fatty acid metabolism</keyword>
<reference evidence="11 13" key="1">
    <citation type="submission" date="2015-04" db="EMBL/GenBank/DDBJ databases">
        <title>The draft genome sequence of Roseovarius indicus B108T.</title>
        <authorList>
            <person name="Li G."/>
            <person name="Lai Q."/>
            <person name="Shao Z."/>
            <person name="Yan P."/>
        </authorList>
    </citation>
    <scope>NUCLEOTIDE SEQUENCE [LARGE SCALE GENOMIC DNA]</scope>
    <source>
        <strain evidence="11 13">B108</strain>
    </source>
</reference>
<accession>A0A0T5P3I5</accession>
<name>A0A0T5P3I5_9RHOB</name>
<evidence type="ECO:0000256" key="4">
    <source>
        <dbReference type="ARBA" id="ARBA00022516"/>
    </source>
</evidence>
<dbReference type="Pfam" id="PF00364">
    <property type="entry name" value="Biotin_lipoyl"/>
    <property type="match status" value="1"/>
</dbReference>